<dbReference type="AlphaFoldDB" id="A0A366K6S8"/>
<dbReference type="EMBL" id="PDCG01000006">
    <property type="protein sequence ID" value="RBP97445.1"/>
    <property type="molecule type" value="Genomic_DNA"/>
</dbReference>
<dbReference type="RefSeq" id="WP_113860509.1">
    <property type="nucleotide sequence ID" value="NZ_PDCG01000006.1"/>
</dbReference>
<keyword evidence="2" id="KW-1133">Transmembrane helix</keyword>
<evidence type="ECO:0000313" key="3">
    <source>
        <dbReference type="EMBL" id="RBP97445.1"/>
    </source>
</evidence>
<sequence length="175" mass="18616">MAKLEDRKRRLATAESNQSETLEKKVGKSSFGRVRLAGRSVPALPVGLAAGLVISLVLGMIAASLMPQPMAWGLKAFLAAVALFPTVSALAWVLCVDRSTVEGADQYAEENVENRWVRQAAQVSYLVCLILVSLAALVSDVLGEGQLALALFLVAVGMVLIFGLVYVVVRFGSRG</sequence>
<keyword evidence="2" id="KW-0812">Transmembrane</keyword>
<evidence type="ECO:0000256" key="2">
    <source>
        <dbReference type="SAM" id="Phobius"/>
    </source>
</evidence>
<feature type="transmembrane region" description="Helical" evidence="2">
    <location>
        <begin position="123"/>
        <end position="142"/>
    </location>
</feature>
<feature type="transmembrane region" description="Helical" evidence="2">
    <location>
        <begin position="72"/>
        <end position="94"/>
    </location>
</feature>
<reference evidence="3 4" key="1">
    <citation type="submission" date="2017-10" db="EMBL/GenBank/DDBJ databases">
        <title>Bifidobacterium xylocopum sp. nov. and Bifidobacterium aemilianum sp. nov., from the carpenter bee (Xylocopa violacea) digestive tract.</title>
        <authorList>
            <person name="Alberoni D."/>
            <person name="Baffoni L."/>
            <person name="Di Gioia D."/>
            <person name="Gaggia F."/>
            <person name="Biavati B."/>
        </authorList>
    </citation>
    <scope>NUCLEOTIDE SEQUENCE [LARGE SCALE GENOMIC DNA]</scope>
    <source>
        <strain evidence="3 4">XV10</strain>
    </source>
</reference>
<dbReference type="OrthoDB" id="4420630at2"/>
<gene>
    <name evidence="3" type="ORF">CRD60_06655</name>
</gene>
<name>A0A366K6S8_9BIFI</name>
<keyword evidence="2" id="KW-0472">Membrane</keyword>
<comment type="caution">
    <text evidence="3">The sequence shown here is derived from an EMBL/GenBank/DDBJ whole genome shotgun (WGS) entry which is preliminary data.</text>
</comment>
<organism evidence="3 4">
    <name type="scientific">Bifidobacterium aemilianum</name>
    <dbReference type="NCBI Taxonomy" id="2493120"/>
    <lineage>
        <taxon>Bacteria</taxon>
        <taxon>Bacillati</taxon>
        <taxon>Actinomycetota</taxon>
        <taxon>Actinomycetes</taxon>
        <taxon>Bifidobacteriales</taxon>
        <taxon>Bifidobacteriaceae</taxon>
        <taxon>Bifidobacterium</taxon>
    </lineage>
</organism>
<proteinExistence type="predicted"/>
<feature type="transmembrane region" description="Helical" evidence="2">
    <location>
        <begin position="148"/>
        <end position="169"/>
    </location>
</feature>
<feature type="region of interest" description="Disordered" evidence="1">
    <location>
        <begin position="1"/>
        <end position="21"/>
    </location>
</feature>
<keyword evidence="4" id="KW-1185">Reference proteome</keyword>
<evidence type="ECO:0000313" key="4">
    <source>
        <dbReference type="Proteomes" id="UP000252530"/>
    </source>
</evidence>
<feature type="transmembrane region" description="Helical" evidence="2">
    <location>
        <begin position="43"/>
        <end position="66"/>
    </location>
</feature>
<dbReference type="Proteomes" id="UP000252530">
    <property type="component" value="Unassembled WGS sequence"/>
</dbReference>
<evidence type="ECO:0000256" key="1">
    <source>
        <dbReference type="SAM" id="MobiDB-lite"/>
    </source>
</evidence>
<accession>A0A366K6S8</accession>
<evidence type="ECO:0008006" key="5">
    <source>
        <dbReference type="Google" id="ProtNLM"/>
    </source>
</evidence>
<protein>
    <recommendedName>
        <fullName evidence="5">DUF2178 domain-containing protein</fullName>
    </recommendedName>
</protein>